<evidence type="ECO:0000313" key="7">
    <source>
        <dbReference type="EMBL" id="GGM31367.1"/>
    </source>
</evidence>
<dbReference type="SMART" id="SM00345">
    <property type="entry name" value="HTH_GNTR"/>
    <property type="match status" value="1"/>
</dbReference>
<dbReference type="InterPro" id="IPR036271">
    <property type="entry name" value="Tet_transcr_reg_TetR-rel_C_sf"/>
</dbReference>
<evidence type="ECO:0000313" key="8">
    <source>
        <dbReference type="Proteomes" id="UP000642070"/>
    </source>
</evidence>
<gene>
    <name evidence="7" type="ORF">GCM10007977_035750</name>
</gene>
<keyword evidence="1" id="KW-0805">Transcription regulation</keyword>
<feature type="domain" description="HTH gntR-type" evidence="5">
    <location>
        <begin position="7"/>
        <end position="75"/>
    </location>
</feature>
<dbReference type="RefSeq" id="WP_190250973.1">
    <property type="nucleotide sequence ID" value="NZ_BMPI01000015.1"/>
</dbReference>
<evidence type="ECO:0000259" key="5">
    <source>
        <dbReference type="PROSITE" id="PS50949"/>
    </source>
</evidence>
<dbReference type="SUPFAM" id="SSF46689">
    <property type="entry name" value="Homeodomain-like"/>
    <property type="match status" value="1"/>
</dbReference>
<feature type="DNA-binding region" description="H-T-H motif" evidence="4">
    <location>
        <begin position="107"/>
        <end position="126"/>
    </location>
</feature>
<dbReference type="Gene3D" id="1.10.357.10">
    <property type="entry name" value="Tetracycline Repressor, domain 2"/>
    <property type="match status" value="1"/>
</dbReference>
<dbReference type="PANTHER" id="PTHR44846:SF17">
    <property type="entry name" value="GNTR-FAMILY TRANSCRIPTIONAL REGULATOR"/>
    <property type="match status" value="1"/>
</dbReference>
<protein>
    <submittedName>
        <fullName evidence="7">GntR family transcriptional regulator</fullName>
    </submittedName>
</protein>
<evidence type="ECO:0000259" key="6">
    <source>
        <dbReference type="PROSITE" id="PS50977"/>
    </source>
</evidence>
<dbReference type="SUPFAM" id="SSF48498">
    <property type="entry name" value="Tetracyclin repressor-like, C-terminal domain"/>
    <property type="match status" value="1"/>
</dbReference>
<dbReference type="Proteomes" id="UP000642070">
    <property type="component" value="Unassembled WGS sequence"/>
</dbReference>
<comment type="caution">
    <text evidence="7">The sequence shown here is derived from an EMBL/GenBank/DDBJ whole genome shotgun (WGS) entry which is preliminary data.</text>
</comment>
<dbReference type="InterPro" id="IPR050679">
    <property type="entry name" value="Bact_HTH_transcr_reg"/>
</dbReference>
<dbReference type="GO" id="GO:0003700">
    <property type="term" value="F:DNA-binding transcription factor activity"/>
    <property type="evidence" value="ECO:0007669"/>
    <property type="project" value="InterPro"/>
</dbReference>
<evidence type="ECO:0000256" key="4">
    <source>
        <dbReference type="PROSITE-ProRule" id="PRU00335"/>
    </source>
</evidence>
<dbReference type="InterPro" id="IPR036390">
    <property type="entry name" value="WH_DNA-bd_sf"/>
</dbReference>
<evidence type="ECO:0000256" key="2">
    <source>
        <dbReference type="ARBA" id="ARBA00023125"/>
    </source>
</evidence>
<dbReference type="AlphaFoldDB" id="A0A917TP74"/>
<dbReference type="SUPFAM" id="SSF46785">
    <property type="entry name" value="Winged helix' DNA-binding domain"/>
    <property type="match status" value="1"/>
</dbReference>
<dbReference type="InterPro" id="IPR000524">
    <property type="entry name" value="Tscrpt_reg_HTH_GntR"/>
</dbReference>
<dbReference type="GO" id="GO:0003677">
    <property type="term" value="F:DNA binding"/>
    <property type="evidence" value="ECO:0007669"/>
    <property type="project" value="UniProtKB-UniRule"/>
</dbReference>
<dbReference type="InterPro" id="IPR009057">
    <property type="entry name" value="Homeodomain-like_sf"/>
</dbReference>
<dbReference type="InterPro" id="IPR004111">
    <property type="entry name" value="Repressor_TetR_C"/>
</dbReference>
<dbReference type="Pfam" id="PF02909">
    <property type="entry name" value="TetR_C_1"/>
    <property type="match status" value="1"/>
</dbReference>
<organism evidence="7 8">
    <name type="scientific">Dactylosporangium sucinum</name>
    <dbReference type="NCBI Taxonomy" id="1424081"/>
    <lineage>
        <taxon>Bacteria</taxon>
        <taxon>Bacillati</taxon>
        <taxon>Actinomycetota</taxon>
        <taxon>Actinomycetes</taxon>
        <taxon>Micromonosporales</taxon>
        <taxon>Micromonosporaceae</taxon>
        <taxon>Dactylosporangium</taxon>
    </lineage>
</organism>
<name>A0A917TP74_9ACTN</name>
<dbReference type="PROSITE" id="PS50977">
    <property type="entry name" value="HTH_TETR_2"/>
    <property type="match status" value="1"/>
</dbReference>
<keyword evidence="2 4" id="KW-0238">DNA-binding</keyword>
<evidence type="ECO:0000256" key="1">
    <source>
        <dbReference type="ARBA" id="ARBA00023015"/>
    </source>
</evidence>
<proteinExistence type="predicted"/>
<dbReference type="EMBL" id="BMPI01000015">
    <property type="protein sequence ID" value="GGM31367.1"/>
    <property type="molecule type" value="Genomic_DNA"/>
</dbReference>
<dbReference type="InterPro" id="IPR001647">
    <property type="entry name" value="HTH_TetR"/>
</dbReference>
<sequence length="300" mass="32837">MTAPDPEPPYRRIAAEIRRRIATGDLRPGDRVPSARQITRDWSVAVATATKALAALRQAGLTTVVAGVGTVVAGAPTARPTTPALSRAEIVTVATALADREGFQAVSLRRVATELGLATATVRRHIESEDTLILHMIDAAFASAPLPQPPPQGWRVRLELAGRRLWTLFRRHPWLAPALSLTRPQPSAHGAKYLEWVLTALDGTGLSLHDRMYVHLMLFGYIRGLATALEPEAQAERETGMTGNEWMDSGFGDARLPPDVPIFERLVAMEDFELDVDRLFDFGLSRLLDGLAVFVSRSRP</sequence>
<reference evidence="7" key="1">
    <citation type="journal article" date="2014" name="Int. J. Syst. Evol. Microbiol.">
        <title>Complete genome sequence of Corynebacterium casei LMG S-19264T (=DSM 44701T), isolated from a smear-ripened cheese.</title>
        <authorList>
            <consortium name="US DOE Joint Genome Institute (JGI-PGF)"/>
            <person name="Walter F."/>
            <person name="Albersmeier A."/>
            <person name="Kalinowski J."/>
            <person name="Ruckert C."/>
        </authorList>
    </citation>
    <scope>NUCLEOTIDE SEQUENCE</scope>
    <source>
        <strain evidence="7">JCM 19831</strain>
    </source>
</reference>
<feature type="domain" description="HTH tetR-type" evidence="6">
    <location>
        <begin position="84"/>
        <end position="144"/>
    </location>
</feature>
<dbReference type="Gene3D" id="1.10.10.10">
    <property type="entry name" value="Winged helix-like DNA-binding domain superfamily/Winged helix DNA-binding domain"/>
    <property type="match status" value="1"/>
</dbReference>
<keyword evidence="8" id="KW-1185">Reference proteome</keyword>
<dbReference type="GO" id="GO:0045892">
    <property type="term" value="P:negative regulation of DNA-templated transcription"/>
    <property type="evidence" value="ECO:0007669"/>
    <property type="project" value="InterPro"/>
</dbReference>
<accession>A0A917TP74</accession>
<dbReference type="InterPro" id="IPR036388">
    <property type="entry name" value="WH-like_DNA-bd_sf"/>
</dbReference>
<dbReference type="Gene3D" id="1.10.10.60">
    <property type="entry name" value="Homeodomain-like"/>
    <property type="match status" value="1"/>
</dbReference>
<evidence type="ECO:0000256" key="3">
    <source>
        <dbReference type="ARBA" id="ARBA00023163"/>
    </source>
</evidence>
<reference evidence="7" key="2">
    <citation type="submission" date="2020-09" db="EMBL/GenBank/DDBJ databases">
        <authorList>
            <person name="Sun Q."/>
            <person name="Ohkuma M."/>
        </authorList>
    </citation>
    <scope>NUCLEOTIDE SEQUENCE</scope>
    <source>
        <strain evidence="7">JCM 19831</strain>
    </source>
</reference>
<keyword evidence="3" id="KW-0804">Transcription</keyword>
<dbReference type="PANTHER" id="PTHR44846">
    <property type="entry name" value="MANNOSYL-D-GLYCERATE TRANSPORT/METABOLISM SYSTEM REPRESSOR MNGR-RELATED"/>
    <property type="match status" value="1"/>
</dbReference>
<dbReference type="PROSITE" id="PS50949">
    <property type="entry name" value="HTH_GNTR"/>
    <property type="match status" value="1"/>
</dbReference>
<dbReference type="Pfam" id="PF00392">
    <property type="entry name" value="GntR"/>
    <property type="match status" value="1"/>
</dbReference>